<sequence>MESFRSVACRFNVSKSTCWDVLKRTSRRLLEVNRLYGIIRWPTEHEGLQTMRMFELRSQIPVAPKKFADSYVNRKKFHSVLLQGVCNEKKLFLDVYASGRGSIHDSNLYNKSHLAEQIRNREVIFYNDGHLVGDLSYKLSPTLMVGFKNFGNMTEREINLNKRLSMCRIDIENAFALLKSRFRRLKFIETIRLDLISAFIVTAAILHNACILNNDLPHDLVNVVAEMQAKRGNDIL</sequence>
<feature type="domain" description="DDE Tnp4" evidence="3">
    <location>
        <begin position="54"/>
        <end position="208"/>
    </location>
</feature>
<comment type="caution">
    <text evidence="4">The sequence shown here is derived from an EMBL/GenBank/DDBJ whole genome shotgun (WGS) entry which is preliminary data.</text>
</comment>
<dbReference type="GO" id="GO:0046872">
    <property type="term" value="F:metal ion binding"/>
    <property type="evidence" value="ECO:0007669"/>
    <property type="project" value="UniProtKB-KW"/>
</dbReference>
<accession>A0AAN7PHN3</accession>
<organism evidence="4 5">
    <name type="scientific">Aquatica leii</name>
    <dbReference type="NCBI Taxonomy" id="1421715"/>
    <lineage>
        <taxon>Eukaryota</taxon>
        <taxon>Metazoa</taxon>
        <taxon>Ecdysozoa</taxon>
        <taxon>Arthropoda</taxon>
        <taxon>Hexapoda</taxon>
        <taxon>Insecta</taxon>
        <taxon>Pterygota</taxon>
        <taxon>Neoptera</taxon>
        <taxon>Endopterygota</taxon>
        <taxon>Coleoptera</taxon>
        <taxon>Polyphaga</taxon>
        <taxon>Elateriformia</taxon>
        <taxon>Elateroidea</taxon>
        <taxon>Lampyridae</taxon>
        <taxon>Luciolinae</taxon>
        <taxon>Aquatica</taxon>
    </lineage>
</organism>
<dbReference type="InterPro" id="IPR027806">
    <property type="entry name" value="HARBI1_dom"/>
</dbReference>
<dbReference type="EMBL" id="JARPUR010000002">
    <property type="protein sequence ID" value="KAK4882566.1"/>
    <property type="molecule type" value="Genomic_DNA"/>
</dbReference>
<proteinExistence type="predicted"/>
<gene>
    <name evidence="4" type="ORF">RN001_005885</name>
</gene>
<dbReference type="AlphaFoldDB" id="A0AAN7PHN3"/>
<protein>
    <recommendedName>
        <fullName evidence="3">DDE Tnp4 domain-containing protein</fullName>
    </recommendedName>
</protein>
<evidence type="ECO:0000313" key="4">
    <source>
        <dbReference type="EMBL" id="KAK4882566.1"/>
    </source>
</evidence>
<reference evidence="5" key="1">
    <citation type="submission" date="2023-01" db="EMBL/GenBank/DDBJ databases">
        <title>Key to firefly adult light organ development and bioluminescence: homeobox transcription factors regulate luciferase expression and transportation to peroxisome.</title>
        <authorList>
            <person name="Fu X."/>
        </authorList>
    </citation>
    <scope>NUCLEOTIDE SEQUENCE [LARGE SCALE GENOMIC DNA]</scope>
</reference>
<evidence type="ECO:0000256" key="1">
    <source>
        <dbReference type="ARBA" id="ARBA00001968"/>
    </source>
</evidence>
<evidence type="ECO:0000259" key="3">
    <source>
        <dbReference type="Pfam" id="PF13359"/>
    </source>
</evidence>
<dbReference type="Proteomes" id="UP001353858">
    <property type="component" value="Unassembled WGS sequence"/>
</dbReference>
<dbReference type="Pfam" id="PF13359">
    <property type="entry name" value="DDE_Tnp_4"/>
    <property type="match status" value="1"/>
</dbReference>
<evidence type="ECO:0000256" key="2">
    <source>
        <dbReference type="ARBA" id="ARBA00022723"/>
    </source>
</evidence>
<name>A0AAN7PHN3_9COLE</name>
<evidence type="ECO:0000313" key="5">
    <source>
        <dbReference type="Proteomes" id="UP001353858"/>
    </source>
</evidence>
<keyword evidence="2" id="KW-0479">Metal-binding</keyword>
<keyword evidence="5" id="KW-1185">Reference proteome</keyword>
<comment type="cofactor">
    <cofactor evidence="1">
        <name>a divalent metal cation</name>
        <dbReference type="ChEBI" id="CHEBI:60240"/>
    </cofactor>
</comment>